<reference evidence="3 4" key="1">
    <citation type="submission" date="2019-03" db="EMBL/GenBank/DDBJ databases">
        <title>Genomic Encyclopedia of Archaeal and Bacterial Type Strains, Phase II (KMG-II): from individual species to whole genera.</title>
        <authorList>
            <person name="Goeker M."/>
        </authorList>
    </citation>
    <scope>NUCLEOTIDE SEQUENCE [LARGE SCALE GENOMIC DNA]</scope>
    <source>
        <strain evidence="3 4">RL-C</strain>
    </source>
</reference>
<dbReference type="InterPro" id="IPR041218">
    <property type="entry name" value="DUF5606"/>
</dbReference>
<dbReference type="OrthoDB" id="675198at2"/>
<dbReference type="RefSeq" id="WP_131839388.1">
    <property type="nucleotide sequence ID" value="NZ_SLWB01000008.1"/>
</dbReference>
<dbReference type="Proteomes" id="UP000294830">
    <property type="component" value="Unassembled WGS sequence"/>
</dbReference>
<dbReference type="EMBL" id="SLWB01000008">
    <property type="protein sequence ID" value="TCN66688.1"/>
    <property type="molecule type" value="Genomic_DNA"/>
</dbReference>
<keyword evidence="4" id="KW-1185">Reference proteome</keyword>
<dbReference type="Gene3D" id="1.10.10.1650">
    <property type="match status" value="1"/>
</dbReference>
<dbReference type="Gene3D" id="2.30.30.730">
    <property type="match status" value="1"/>
</dbReference>
<organism evidence="3 4">
    <name type="scientific">Acetobacteroides hydrogenigenes</name>
    <dbReference type="NCBI Taxonomy" id="979970"/>
    <lineage>
        <taxon>Bacteria</taxon>
        <taxon>Pseudomonadati</taxon>
        <taxon>Bacteroidota</taxon>
        <taxon>Bacteroidia</taxon>
        <taxon>Bacteroidales</taxon>
        <taxon>Rikenellaceae</taxon>
        <taxon>Acetobacteroides</taxon>
    </lineage>
</organism>
<accession>A0A4R2ECX5</accession>
<evidence type="ECO:0000259" key="2">
    <source>
        <dbReference type="Pfam" id="PF21186"/>
    </source>
</evidence>
<protein>
    <submittedName>
        <fullName evidence="3">Uncharacterized protein</fullName>
    </submittedName>
</protein>
<gene>
    <name evidence="3" type="ORF">CLV25_10826</name>
</gene>
<evidence type="ECO:0000313" key="4">
    <source>
        <dbReference type="Proteomes" id="UP000294830"/>
    </source>
</evidence>
<evidence type="ECO:0000259" key="1">
    <source>
        <dbReference type="Pfam" id="PF18347"/>
    </source>
</evidence>
<sequence length="141" mass="15888">MDLRKILAIAGYPGLYQYVAQGRNGIIVESLEDKKRANIPASAKVSALGEIAIYTDDEEVALRQVLLNIKEKMSGGPTLDAKKATNDQLKKAMEEVLPNYDRDRVYASDMKKLFSWYNILQKNDMLEFDPEETEEAADDKA</sequence>
<feature type="domain" description="DUF6852" evidence="2">
    <location>
        <begin position="51"/>
        <end position="120"/>
    </location>
</feature>
<proteinExistence type="predicted"/>
<feature type="domain" description="DUF5606" evidence="1">
    <location>
        <begin position="3"/>
        <end position="48"/>
    </location>
</feature>
<name>A0A4R2ECX5_9BACT</name>
<dbReference type="Pfam" id="PF21186">
    <property type="entry name" value="DUF6852"/>
    <property type="match status" value="1"/>
</dbReference>
<dbReference type="InterPro" id="IPR049280">
    <property type="entry name" value="DUF6852"/>
</dbReference>
<comment type="caution">
    <text evidence="3">The sequence shown here is derived from an EMBL/GenBank/DDBJ whole genome shotgun (WGS) entry which is preliminary data.</text>
</comment>
<dbReference type="AlphaFoldDB" id="A0A4R2ECX5"/>
<dbReference type="InterPro" id="IPR049282">
    <property type="entry name" value="BVU_3817_N_sf"/>
</dbReference>
<dbReference type="Pfam" id="PF18347">
    <property type="entry name" value="DUF5606"/>
    <property type="match status" value="1"/>
</dbReference>
<evidence type="ECO:0000313" key="3">
    <source>
        <dbReference type="EMBL" id="TCN66688.1"/>
    </source>
</evidence>
<dbReference type="InterPro" id="IPR049281">
    <property type="entry name" value="BVU_3817-like_C_sf"/>
</dbReference>